<reference evidence="2" key="1">
    <citation type="submission" date="2014-05" db="EMBL/GenBank/DDBJ databases">
        <title>The transcriptome of the halophilic microalga Tetraselmis sp. GSL018 isolated from the Great Salt Lake, Utah.</title>
        <authorList>
            <person name="Jinkerson R.E."/>
            <person name="D'Adamo S."/>
            <person name="Posewitz M.C."/>
        </authorList>
    </citation>
    <scope>NUCLEOTIDE SEQUENCE</scope>
    <source>
        <strain evidence="2">GSL018</strain>
    </source>
</reference>
<proteinExistence type="predicted"/>
<organism evidence="2">
    <name type="scientific">Tetraselmis sp. GSL018</name>
    <dbReference type="NCBI Taxonomy" id="582737"/>
    <lineage>
        <taxon>Eukaryota</taxon>
        <taxon>Viridiplantae</taxon>
        <taxon>Chlorophyta</taxon>
        <taxon>core chlorophytes</taxon>
        <taxon>Chlorodendrophyceae</taxon>
        <taxon>Chlorodendrales</taxon>
        <taxon>Chlorodendraceae</taxon>
        <taxon>Tetraselmis</taxon>
    </lineage>
</organism>
<feature type="compositionally biased region" description="Basic and acidic residues" evidence="1">
    <location>
        <begin position="10"/>
        <end position="24"/>
    </location>
</feature>
<dbReference type="EMBL" id="GBEZ01010486">
    <property type="protein sequence ID" value="JAC75193.1"/>
    <property type="molecule type" value="Transcribed_RNA"/>
</dbReference>
<accession>A0A061RTB6</accession>
<feature type="compositionally biased region" description="Low complexity" evidence="1">
    <location>
        <begin position="48"/>
        <end position="59"/>
    </location>
</feature>
<feature type="region of interest" description="Disordered" evidence="1">
    <location>
        <begin position="1"/>
        <end position="86"/>
    </location>
</feature>
<feature type="non-terminal residue" evidence="2">
    <location>
        <position position="86"/>
    </location>
</feature>
<evidence type="ECO:0000256" key="1">
    <source>
        <dbReference type="SAM" id="MobiDB-lite"/>
    </source>
</evidence>
<feature type="non-terminal residue" evidence="2">
    <location>
        <position position="1"/>
    </location>
</feature>
<feature type="compositionally biased region" description="Acidic residues" evidence="1">
    <location>
        <begin position="25"/>
        <end position="34"/>
    </location>
</feature>
<evidence type="ECO:0000313" key="2">
    <source>
        <dbReference type="EMBL" id="JAC75193.1"/>
    </source>
</evidence>
<name>A0A061RTB6_9CHLO</name>
<sequence>AEEEVEPAPEDLRGIRPLEKRDDNQAEPEDEEVSLEGADGSAKEDAHQPAAATASAHDPTGPEADPPQDAEADLVPRQGRAERSPR</sequence>
<dbReference type="AlphaFoldDB" id="A0A061RTB6"/>
<gene>
    <name evidence="2" type="ORF">TSPGSL018_23808</name>
</gene>
<protein>
    <submittedName>
        <fullName evidence="2">Uncharacterized protein</fullName>
    </submittedName>
</protein>